<name>A0AAU7VVX3_9MICO</name>
<dbReference type="RefSeq" id="WP_350350901.1">
    <property type="nucleotide sequence ID" value="NZ_CP158357.1"/>
</dbReference>
<dbReference type="Pfam" id="PF00392">
    <property type="entry name" value="GntR"/>
    <property type="match status" value="1"/>
</dbReference>
<keyword evidence="3" id="KW-0804">Transcription</keyword>
<dbReference type="SUPFAM" id="SSF48008">
    <property type="entry name" value="GntR ligand-binding domain-like"/>
    <property type="match status" value="1"/>
</dbReference>
<dbReference type="InterPro" id="IPR008920">
    <property type="entry name" value="TF_FadR/GntR_C"/>
</dbReference>
<dbReference type="PANTHER" id="PTHR43537">
    <property type="entry name" value="TRANSCRIPTIONAL REGULATOR, GNTR FAMILY"/>
    <property type="match status" value="1"/>
</dbReference>
<sequence length="239" mass="26938">MFSDDVARSPRALPARRALVDDVYDAVLALLMDRAIEPGARVNIDAVARDLDVSPTPVREALARLESEGLVAKRALKGYVAAPLLDAAGLRDLYDMRELLEPEAARRASANLDDATAAELSESVGQMRTASAPDDDEHFQNYRRFIEEDLRFHHLIADRALSPLLTEAIVRLRSHMHLYRLNFRHDFEEDTVSEHEQILDALRRRDPDAAATAMRTHIENSYQRLGPILARRAETPTDH</sequence>
<dbReference type="Pfam" id="PF07729">
    <property type="entry name" value="FCD"/>
    <property type="match status" value="1"/>
</dbReference>
<accession>A0AAU7VVX3</accession>
<keyword evidence="1" id="KW-0805">Transcription regulation</keyword>
<feature type="domain" description="HTH gntR-type" evidence="4">
    <location>
        <begin position="17"/>
        <end position="84"/>
    </location>
</feature>
<reference evidence="5" key="1">
    <citation type="submission" date="2024-06" db="EMBL/GenBank/DDBJ databases">
        <title>Draft genome sequence of Microbacterium sp. strain A8/3-1, isolated from Oxytropis tragacanthoides Fisch. ex DC. Root nodules in the Altai region of Russia.</title>
        <authorList>
            <person name="Sazanova A."/>
            <person name="Guro P."/>
            <person name="Kuznetsova I."/>
            <person name="Belimov A."/>
            <person name="Safronova V."/>
        </authorList>
    </citation>
    <scope>NUCLEOTIDE SEQUENCE</scope>
    <source>
        <strain evidence="5">A8/3-1</strain>
    </source>
</reference>
<dbReference type="SMART" id="SM00895">
    <property type="entry name" value="FCD"/>
    <property type="match status" value="1"/>
</dbReference>
<dbReference type="Gene3D" id="1.10.10.10">
    <property type="entry name" value="Winged helix-like DNA-binding domain superfamily/Winged helix DNA-binding domain"/>
    <property type="match status" value="1"/>
</dbReference>
<proteinExistence type="predicted"/>
<keyword evidence="2" id="KW-0238">DNA-binding</keyword>
<dbReference type="InterPro" id="IPR000524">
    <property type="entry name" value="Tscrpt_reg_HTH_GntR"/>
</dbReference>
<dbReference type="PROSITE" id="PS50949">
    <property type="entry name" value="HTH_GNTR"/>
    <property type="match status" value="1"/>
</dbReference>
<dbReference type="InterPro" id="IPR011711">
    <property type="entry name" value="GntR_C"/>
</dbReference>
<evidence type="ECO:0000256" key="1">
    <source>
        <dbReference type="ARBA" id="ARBA00023015"/>
    </source>
</evidence>
<gene>
    <name evidence="5" type="ORF">ABS642_16085</name>
</gene>
<organism evidence="5">
    <name type="scientific">Microbacterium sp. A8/3-1</name>
    <dbReference type="NCBI Taxonomy" id="3160749"/>
    <lineage>
        <taxon>Bacteria</taxon>
        <taxon>Bacillati</taxon>
        <taxon>Actinomycetota</taxon>
        <taxon>Actinomycetes</taxon>
        <taxon>Micrococcales</taxon>
        <taxon>Microbacteriaceae</taxon>
        <taxon>Microbacterium</taxon>
    </lineage>
</organism>
<dbReference type="GO" id="GO:0003700">
    <property type="term" value="F:DNA-binding transcription factor activity"/>
    <property type="evidence" value="ECO:0007669"/>
    <property type="project" value="InterPro"/>
</dbReference>
<dbReference type="InterPro" id="IPR036388">
    <property type="entry name" value="WH-like_DNA-bd_sf"/>
</dbReference>
<dbReference type="EMBL" id="CP158357">
    <property type="protein sequence ID" value="XBX77415.1"/>
    <property type="molecule type" value="Genomic_DNA"/>
</dbReference>
<dbReference type="SMART" id="SM00345">
    <property type="entry name" value="HTH_GNTR"/>
    <property type="match status" value="1"/>
</dbReference>
<dbReference type="GO" id="GO:0003677">
    <property type="term" value="F:DNA binding"/>
    <property type="evidence" value="ECO:0007669"/>
    <property type="project" value="UniProtKB-KW"/>
</dbReference>
<evidence type="ECO:0000313" key="5">
    <source>
        <dbReference type="EMBL" id="XBX77415.1"/>
    </source>
</evidence>
<protein>
    <submittedName>
        <fullName evidence="5">GntR family transcriptional regulator</fullName>
    </submittedName>
</protein>
<dbReference type="SUPFAM" id="SSF46785">
    <property type="entry name" value="Winged helix' DNA-binding domain"/>
    <property type="match status" value="1"/>
</dbReference>
<evidence type="ECO:0000259" key="4">
    <source>
        <dbReference type="PROSITE" id="PS50949"/>
    </source>
</evidence>
<evidence type="ECO:0000256" key="3">
    <source>
        <dbReference type="ARBA" id="ARBA00023163"/>
    </source>
</evidence>
<dbReference type="AlphaFoldDB" id="A0AAU7VVX3"/>
<evidence type="ECO:0000256" key="2">
    <source>
        <dbReference type="ARBA" id="ARBA00023125"/>
    </source>
</evidence>
<dbReference type="Gene3D" id="1.20.120.530">
    <property type="entry name" value="GntR ligand-binding domain-like"/>
    <property type="match status" value="1"/>
</dbReference>
<dbReference type="PANTHER" id="PTHR43537:SF45">
    <property type="entry name" value="GNTR FAMILY REGULATORY PROTEIN"/>
    <property type="match status" value="1"/>
</dbReference>
<dbReference type="InterPro" id="IPR036390">
    <property type="entry name" value="WH_DNA-bd_sf"/>
</dbReference>